<dbReference type="RefSeq" id="WP_308985898.1">
    <property type="nucleotide sequence ID" value="NZ_JARXIC010000024.1"/>
</dbReference>
<dbReference type="SUPFAM" id="SSF52091">
    <property type="entry name" value="SpoIIaa-like"/>
    <property type="match status" value="1"/>
</dbReference>
<evidence type="ECO:0000256" key="5">
    <source>
        <dbReference type="SAM" id="Phobius"/>
    </source>
</evidence>
<evidence type="ECO:0000313" key="8">
    <source>
        <dbReference type="Proteomes" id="UP001243717"/>
    </source>
</evidence>
<dbReference type="Pfam" id="PF01740">
    <property type="entry name" value="STAS"/>
    <property type="match status" value="1"/>
</dbReference>
<feature type="transmembrane region" description="Helical" evidence="5">
    <location>
        <begin position="149"/>
        <end position="167"/>
    </location>
</feature>
<evidence type="ECO:0000256" key="1">
    <source>
        <dbReference type="ARBA" id="ARBA00004141"/>
    </source>
</evidence>
<dbReference type="Proteomes" id="UP001243717">
    <property type="component" value="Unassembled WGS sequence"/>
</dbReference>
<feature type="transmembrane region" description="Helical" evidence="5">
    <location>
        <begin position="221"/>
        <end position="239"/>
    </location>
</feature>
<dbReference type="CDD" id="cd07042">
    <property type="entry name" value="STAS_SulP_like_sulfate_transporter"/>
    <property type="match status" value="1"/>
</dbReference>
<evidence type="ECO:0000259" key="6">
    <source>
        <dbReference type="PROSITE" id="PS50801"/>
    </source>
</evidence>
<dbReference type="Gene3D" id="3.30.750.24">
    <property type="entry name" value="STAS domain"/>
    <property type="match status" value="1"/>
</dbReference>
<comment type="subcellular location">
    <subcellularLocation>
        <location evidence="1">Membrane</location>
        <topology evidence="1">Multi-pass membrane protein</topology>
    </subcellularLocation>
</comment>
<sequence>MVALLQHLKTGLCAAKEYNTLNFWPLRQSLKGYQPSYFGGDLRAGLNVALLAFPQGMAYALIAGLPIQYGIYGSAIAAMVAPVFAKSHLITLGPTNATSVMLLSAFASLGIVGAEKLEMVPLLIFMVGLFIAVGAYFKVANLVQYISRSVITGYITAAALLIITNQIPKALGLEMPGKGATFYESMRLMCLSIDTIHWATVSISLATAGLFFLLNKKFRSLPNVAISLLAISALTEFVIERLHLKYLGRESQIHFLTGINASDWSFQAPDFSLSSLHLLASPALAIALLCILEGISIGKSLAAKTGARLDANQAMFSIGMANIGCAFFSGMPASGSLTRSTLSATSGGHTVLASYISGVIVFIGAFALGTFTQYIPQCTLAVLVIAIGISLINKHAIHIVTRTTKSDAAVFTATFGSGLFMPLDTAIYVGVGTSIMLFLKKVARPEMVEYTFNEEGQLAEMNEREQRSVPQVSIVHVEGELFFGAADLFRDQMRRICEEPNLKIVVLKMRNAHNLDATGVMALEELLLYMEEKGRYLILSEVKANMIQVLKKSGLYFKIEERNIFTDVPSNPTMSTAKALKRAKEHLGDTQADVSIYVDPVRDKTKQGERA</sequence>
<organism evidence="7 8">
    <name type="scientific">Thalassobacterium sedimentorum</name>
    <dbReference type="NCBI Taxonomy" id="3041258"/>
    <lineage>
        <taxon>Bacteria</taxon>
        <taxon>Pseudomonadati</taxon>
        <taxon>Verrucomicrobiota</taxon>
        <taxon>Opitutia</taxon>
        <taxon>Puniceicoccales</taxon>
        <taxon>Coraliomargaritaceae</taxon>
        <taxon>Thalassobacterium</taxon>
    </lineage>
</organism>
<dbReference type="PROSITE" id="PS50801">
    <property type="entry name" value="STAS"/>
    <property type="match status" value="1"/>
</dbReference>
<feature type="transmembrane region" description="Helical" evidence="5">
    <location>
        <begin position="314"/>
        <end position="332"/>
    </location>
</feature>
<feature type="transmembrane region" description="Helical" evidence="5">
    <location>
        <begin position="378"/>
        <end position="399"/>
    </location>
</feature>
<keyword evidence="3 5" id="KW-1133">Transmembrane helix</keyword>
<dbReference type="PANTHER" id="PTHR11814">
    <property type="entry name" value="SULFATE TRANSPORTER"/>
    <property type="match status" value="1"/>
</dbReference>
<feature type="transmembrane region" description="Helical" evidence="5">
    <location>
        <begin position="57"/>
        <end position="85"/>
    </location>
</feature>
<dbReference type="InterPro" id="IPR011547">
    <property type="entry name" value="SLC26A/SulP_dom"/>
</dbReference>
<comment type="caution">
    <text evidence="7">The sequence shown here is derived from an EMBL/GenBank/DDBJ whole genome shotgun (WGS) entry which is preliminary data.</text>
</comment>
<feature type="transmembrane region" description="Helical" evidence="5">
    <location>
        <begin position="97"/>
        <end position="114"/>
    </location>
</feature>
<dbReference type="InterPro" id="IPR002645">
    <property type="entry name" value="STAS_dom"/>
</dbReference>
<keyword evidence="4 5" id="KW-0472">Membrane</keyword>
<keyword evidence="2 5" id="KW-0812">Transmembrane</keyword>
<evidence type="ECO:0000256" key="4">
    <source>
        <dbReference type="ARBA" id="ARBA00023136"/>
    </source>
</evidence>
<evidence type="ECO:0000313" key="7">
    <source>
        <dbReference type="EMBL" id="MDQ8195446.1"/>
    </source>
</evidence>
<feature type="domain" description="STAS" evidence="6">
    <location>
        <begin position="462"/>
        <end position="575"/>
    </location>
</feature>
<feature type="transmembrane region" description="Helical" evidence="5">
    <location>
        <begin position="279"/>
        <end position="302"/>
    </location>
</feature>
<dbReference type="InterPro" id="IPR036513">
    <property type="entry name" value="STAS_dom_sf"/>
</dbReference>
<dbReference type="InterPro" id="IPR001902">
    <property type="entry name" value="SLC26A/SulP_fam"/>
</dbReference>
<proteinExistence type="predicted"/>
<feature type="transmembrane region" description="Helical" evidence="5">
    <location>
        <begin position="352"/>
        <end position="371"/>
    </location>
</feature>
<gene>
    <name evidence="7" type="ORF">QEH59_13500</name>
</gene>
<feature type="transmembrane region" description="Helical" evidence="5">
    <location>
        <begin position="419"/>
        <end position="439"/>
    </location>
</feature>
<dbReference type="EMBL" id="JARXIC010000024">
    <property type="protein sequence ID" value="MDQ8195446.1"/>
    <property type="molecule type" value="Genomic_DNA"/>
</dbReference>
<evidence type="ECO:0000256" key="3">
    <source>
        <dbReference type="ARBA" id="ARBA00022989"/>
    </source>
</evidence>
<evidence type="ECO:0000256" key="2">
    <source>
        <dbReference type="ARBA" id="ARBA00022692"/>
    </source>
</evidence>
<reference evidence="7 8" key="1">
    <citation type="submission" date="2023-04" db="EMBL/GenBank/DDBJ databases">
        <title>A novel bacteria isolated from coastal sediment.</title>
        <authorList>
            <person name="Liu X.-J."/>
            <person name="Du Z.-J."/>
        </authorList>
    </citation>
    <scope>NUCLEOTIDE SEQUENCE [LARGE SCALE GENOMIC DNA]</scope>
    <source>
        <strain evidence="7 8">SDUM461004</strain>
    </source>
</reference>
<keyword evidence="8" id="KW-1185">Reference proteome</keyword>
<protein>
    <submittedName>
        <fullName evidence="7">SulP family inorganic anion transporter</fullName>
    </submittedName>
</protein>
<name>A0ABU1AKW0_9BACT</name>
<feature type="transmembrane region" description="Helical" evidence="5">
    <location>
        <begin position="120"/>
        <end position="137"/>
    </location>
</feature>
<dbReference type="Pfam" id="PF00916">
    <property type="entry name" value="Sulfate_transp"/>
    <property type="match status" value="1"/>
</dbReference>
<accession>A0ABU1AKW0</accession>
<feature type="transmembrane region" description="Helical" evidence="5">
    <location>
        <begin position="195"/>
        <end position="214"/>
    </location>
</feature>